<evidence type="ECO:0000313" key="5">
    <source>
        <dbReference type="EMBL" id="GAA4706273.1"/>
    </source>
</evidence>
<dbReference type="Proteomes" id="UP001500325">
    <property type="component" value="Unassembled WGS sequence"/>
</dbReference>
<keyword evidence="4" id="KW-0812">Transmembrane</keyword>
<evidence type="ECO:0000256" key="1">
    <source>
        <dbReference type="ARBA" id="ARBA00004370"/>
    </source>
</evidence>
<reference evidence="6" key="1">
    <citation type="journal article" date="2019" name="Int. J. Syst. Evol. Microbiol.">
        <title>The Global Catalogue of Microorganisms (GCM) 10K type strain sequencing project: providing services to taxonomists for standard genome sequencing and annotation.</title>
        <authorList>
            <consortium name="The Broad Institute Genomics Platform"/>
            <consortium name="The Broad Institute Genome Sequencing Center for Infectious Disease"/>
            <person name="Wu L."/>
            <person name="Ma J."/>
        </authorList>
    </citation>
    <scope>NUCLEOTIDE SEQUENCE [LARGE SCALE GENOMIC DNA]</scope>
    <source>
        <strain evidence="6">JCM 18055</strain>
    </source>
</reference>
<keyword evidence="2 4" id="KW-0472">Membrane</keyword>
<sequence>MTPQPRKPAPTTATRRRATTGIRRPRVAGRPDPGRPDTGRPDAPAEAAEAAGRPDVTRADSRHAPVEPETEALTAPDVEDEAETAAVPATHDADAADDAAGAEVAGDAGDRATGERPAGARARRARLARREGVEALAAAEPDEASGAQRPRRSLTERLRVPAPPSTTRGTTILAGVTVVALALAALAGVSWWTMRHTPAAQNTALVDVAATTQVSQQLGDAVKTVYSYDYTRLDQNEAAAREVITPAFGQQFDALFGEVRKLALEQQAVVTATISQSAVESITGDRAVLVVFLDQQATRAAAGDQAGQQVAAAGRLTVTGQLVDGTWKIAEVAVA</sequence>
<comment type="subcellular location">
    <subcellularLocation>
        <location evidence="1">Membrane</location>
    </subcellularLocation>
</comment>
<gene>
    <name evidence="5" type="ORF">GCM10023215_53100</name>
</gene>
<dbReference type="PANTHER" id="PTHR37042:SF4">
    <property type="entry name" value="OUTER MEMBRANE PROTEIN RV1973"/>
    <property type="match status" value="1"/>
</dbReference>
<feature type="region of interest" description="Disordered" evidence="3">
    <location>
        <begin position="1"/>
        <end position="166"/>
    </location>
</feature>
<keyword evidence="4" id="KW-1133">Transmembrane helix</keyword>
<accession>A0ABP8XE74</accession>
<dbReference type="PANTHER" id="PTHR37042">
    <property type="entry name" value="OUTER MEMBRANE PROTEIN RV1973"/>
    <property type="match status" value="1"/>
</dbReference>
<dbReference type="EMBL" id="BAABIC010000022">
    <property type="protein sequence ID" value="GAA4706273.1"/>
    <property type="molecule type" value="Genomic_DNA"/>
</dbReference>
<name>A0ABP8XE74_9PSEU</name>
<evidence type="ECO:0000313" key="6">
    <source>
        <dbReference type="Proteomes" id="UP001500325"/>
    </source>
</evidence>
<comment type="caution">
    <text evidence="5">The sequence shown here is derived from an EMBL/GenBank/DDBJ whole genome shotgun (WGS) entry which is preliminary data.</text>
</comment>
<evidence type="ECO:0000256" key="4">
    <source>
        <dbReference type="SAM" id="Phobius"/>
    </source>
</evidence>
<keyword evidence="6" id="KW-1185">Reference proteome</keyword>
<feature type="transmembrane region" description="Helical" evidence="4">
    <location>
        <begin position="172"/>
        <end position="192"/>
    </location>
</feature>
<dbReference type="RefSeq" id="WP_345383483.1">
    <property type="nucleotide sequence ID" value="NZ_BAABIC010000022.1"/>
</dbReference>
<evidence type="ECO:0008006" key="7">
    <source>
        <dbReference type="Google" id="ProtNLM"/>
    </source>
</evidence>
<evidence type="ECO:0000256" key="2">
    <source>
        <dbReference type="ARBA" id="ARBA00023136"/>
    </source>
</evidence>
<feature type="compositionally biased region" description="Low complexity" evidence="3">
    <location>
        <begin position="41"/>
        <end position="54"/>
    </location>
</feature>
<organism evidence="5 6">
    <name type="scientific">Pseudonocardia yuanmonensis</name>
    <dbReference type="NCBI Taxonomy" id="1095914"/>
    <lineage>
        <taxon>Bacteria</taxon>
        <taxon>Bacillati</taxon>
        <taxon>Actinomycetota</taxon>
        <taxon>Actinomycetes</taxon>
        <taxon>Pseudonocardiales</taxon>
        <taxon>Pseudonocardiaceae</taxon>
        <taxon>Pseudonocardia</taxon>
    </lineage>
</organism>
<protein>
    <recommendedName>
        <fullName evidence="7">Mce-associated membrane protein</fullName>
    </recommendedName>
</protein>
<feature type="compositionally biased region" description="Low complexity" evidence="3">
    <location>
        <begin position="98"/>
        <end position="107"/>
    </location>
</feature>
<feature type="compositionally biased region" description="Basic and acidic residues" evidence="3">
    <location>
        <begin position="55"/>
        <end position="66"/>
    </location>
</feature>
<feature type="compositionally biased region" description="Basic residues" evidence="3">
    <location>
        <begin position="14"/>
        <end position="27"/>
    </location>
</feature>
<proteinExistence type="predicted"/>
<evidence type="ECO:0000256" key="3">
    <source>
        <dbReference type="SAM" id="MobiDB-lite"/>
    </source>
</evidence>